<dbReference type="AlphaFoldDB" id="R4U3P8"/>
<dbReference type="HOGENOM" id="CLU_1694437_0_0_14"/>
<dbReference type="KEGG" id="ssyr:SSYRP_v1c04500"/>
<protein>
    <submittedName>
        <fullName evidence="1">Uncharacterized protein</fullName>
    </submittedName>
</protein>
<name>R4U3P8_9MOLU</name>
<evidence type="ECO:0000313" key="2">
    <source>
        <dbReference type="Proteomes" id="UP000013963"/>
    </source>
</evidence>
<dbReference type="EMBL" id="CP005078">
    <property type="protein sequence ID" value="AGM26042.1"/>
    <property type="molecule type" value="Genomic_DNA"/>
</dbReference>
<organism evidence="1 2">
    <name type="scientific">Spiroplasma syrphidicola EA-1</name>
    <dbReference type="NCBI Taxonomy" id="1276229"/>
    <lineage>
        <taxon>Bacteria</taxon>
        <taxon>Bacillati</taxon>
        <taxon>Mycoplasmatota</taxon>
        <taxon>Mollicutes</taxon>
        <taxon>Entomoplasmatales</taxon>
        <taxon>Spiroplasmataceae</taxon>
        <taxon>Spiroplasma</taxon>
    </lineage>
</organism>
<dbReference type="PATRIC" id="fig|1276229.3.peg.445"/>
<dbReference type="STRING" id="1276229.SSYRP_v1c04500"/>
<gene>
    <name evidence="1" type="ORF">SSYRP_v1c04500</name>
</gene>
<reference evidence="1 2" key="1">
    <citation type="journal article" date="2013" name="Genome Biol. Evol.">
        <title>Complete genomes of two dipteran-associated spiroplasmas provided insights into the origin, dynamics, and impacts of viral invasion in spiroplasma.</title>
        <authorList>
            <person name="Ku C."/>
            <person name="Lo W.S."/>
            <person name="Chen L.L."/>
            <person name="Kuo C.H."/>
        </authorList>
    </citation>
    <scope>NUCLEOTIDE SEQUENCE [LARGE SCALE GENOMIC DNA]</scope>
    <source>
        <strain evidence="1">EA-1</strain>
    </source>
</reference>
<proteinExistence type="predicted"/>
<sequence>MVTVKERLKEYKDKHYGKDGYCTSEDIEQCVCLESMLYRALKICEQEITEKDITINTKNMCIDSANNYMSIVIKENEQLKKDNEKMKQNQLFHKDFDGVETYFGEGDWLGYTEQRPWIQMYKIKNFPICDCLKPCGWYLGHYWTHSEYLKKKGKK</sequence>
<evidence type="ECO:0000313" key="1">
    <source>
        <dbReference type="EMBL" id="AGM26042.1"/>
    </source>
</evidence>
<dbReference type="RefSeq" id="WP_016340688.1">
    <property type="nucleotide sequence ID" value="NC_021284.1"/>
</dbReference>
<accession>R4U3P8</accession>
<dbReference type="Proteomes" id="UP000013963">
    <property type="component" value="Chromosome"/>
</dbReference>
<keyword evidence="2" id="KW-1185">Reference proteome</keyword>